<keyword evidence="1" id="KW-1133">Transmembrane helix</keyword>
<evidence type="ECO:0000313" key="3">
    <source>
        <dbReference type="Proteomes" id="UP001054837"/>
    </source>
</evidence>
<proteinExistence type="predicted"/>
<comment type="caution">
    <text evidence="2">The sequence shown here is derived from an EMBL/GenBank/DDBJ whole genome shotgun (WGS) entry which is preliminary data.</text>
</comment>
<dbReference type="Proteomes" id="UP001054837">
    <property type="component" value="Unassembled WGS sequence"/>
</dbReference>
<evidence type="ECO:0000256" key="1">
    <source>
        <dbReference type="SAM" id="Phobius"/>
    </source>
</evidence>
<feature type="transmembrane region" description="Helical" evidence="1">
    <location>
        <begin position="12"/>
        <end position="32"/>
    </location>
</feature>
<dbReference type="AlphaFoldDB" id="A0AAV4TIA9"/>
<name>A0AAV4TIA9_9ARAC</name>
<organism evidence="2 3">
    <name type="scientific">Caerostris darwini</name>
    <dbReference type="NCBI Taxonomy" id="1538125"/>
    <lineage>
        <taxon>Eukaryota</taxon>
        <taxon>Metazoa</taxon>
        <taxon>Ecdysozoa</taxon>
        <taxon>Arthropoda</taxon>
        <taxon>Chelicerata</taxon>
        <taxon>Arachnida</taxon>
        <taxon>Araneae</taxon>
        <taxon>Araneomorphae</taxon>
        <taxon>Entelegynae</taxon>
        <taxon>Araneoidea</taxon>
        <taxon>Araneidae</taxon>
        <taxon>Caerostris</taxon>
    </lineage>
</organism>
<evidence type="ECO:0000313" key="2">
    <source>
        <dbReference type="EMBL" id="GIY43713.1"/>
    </source>
</evidence>
<reference evidence="2 3" key="1">
    <citation type="submission" date="2021-06" db="EMBL/GenBank/DDBJ databases">
        <title>Caerostris darwini draft genome.</title>
        <authorList>
            <person name="Kono N."/>
            <person name="Arakawa K."/>
        </authorList>
    </citation>
    <scope>NUCLEOTIDE SEQUENCE [LARGE SCALE GENOMIC DNA]</scope>
</reference>
<dbReference type="EMBL" id="BPLQ01009382">
    <property type="protein sequence ID" value="GIY43713.1"/>
    <property type="molecule type" value="Genomic_DNA"/>
</dbReference>
<keyword evidence="1" id="KW-0472">Membrane</keyword>
<protein>
    <submittedName>
        <fullName evidence="2">Uncharacterized protein</fullName>
    </submittedName>
</protein>
<accession>A0AAV4TIA9</accession>
<sequence>MILPLLCIMLDFFGGGAGMFPLLFFVVCFVVGSNGTKIHHLPQHCPKNFSQHDIEAVPCNKSIRNNGTSKTETHIHFLADVLYCASSVCTNDLVNSIHQSVRDDLDQFADHFFKDSCPSRKHLFQFRTRMSVYHTLFSFADALHELQHLLPLKNE</sequence>
<keyword evidence="3" id="KW-1185">Reference proteome</keyword>
<keyword evidence="1" id="KW-0812">Transmembrane</keyword>
<gene>
    <name evidence="2" type="ORF">CDAR_30121</name>
</gene>